<proteinExistence type="predicted"/>
<dbReference type="Pfam" id="PF00085">
    <property type="entry name" value="Thioredoxin"/>
    <property type="match status" value="1"/>
</dbReference>
<evidence type="ECO:0000313" key="4">
    <source>
        <dbReference type="Proteomes" id="UP000541610"/>
    </source>
</evidence>
<dbReference type="Gene3D" id="2.30.29.30">
    <property type="entry name" value="Pleckstrin-homology domain (PH domain)/Phosphotyrosine-binding domain (PTB)"/>
    <property type="match status" value="1"/>
</dbReference>
<gene>
    <name evidence="3" type="ORF">FOZ60_003687</name>
</gene>
<sequence>MATTEFEKTAEATATAEKAEVIEKVDEEEVTEVDGWAPSVSLEVSDKVETGEEGEQELYRQRSKLYRWVSKDEGSGEWKERGTGEMRLLKEKKSGRVRALMRQEKTLKIIANHYVVENGPYCSLKPNAGSEKCWVWMANDYAEGEQRTEQFALKFGNPDLAKAFEKAFNEAKQENADIISGEKAVKKEAEKKDEKDEEKKEEGFAATMTTGGDQHFWDETRKPWNDLENERRPVKPQKKASGSRVTQDTGKASQAMAGYFADMVMQQAINDKMKASSAGDTTGFGMKYSLPPQVALLSGKKKGEESSDETDSDRDNEKAGNTDLDLEAIRAQRLAKLKAEHKAAAENRAKGHGELNEITEAEFLDTVTKSDKAIVHFYHRSFRKCRVIDKHLGLLAPSLLDIKMARLDAQKAPFFVERLRIRVLPTTVLFVKGIAVVKRLDD</sequence>
<feature type="domain" description="RanBD1" evidence="2">
    <location>
        <begin position="35"/>
        <end position="177"/>
    </location>
</feature>
<evidence type="ECO:0000256" key="1">
    <source>
        <dbReference type="SAM" id="MobiDB-lite"/>
    </source>
</evidence>
<dbReference type="InterPro" id="IPR045256">
    <property type="entry name" value="RanBP1_RanBD"/>
</dbReference>
<dbReference type="GO" id="GO:0006913">
    <property type="term" value="P:nucleocytoplasmic transport"/>
    <property type="evidence" value="ECO:0007669"/>
    <property type="project" value="InterPro"/>
</dbReference>
<feature type="compositionally biased region" description="Basic and acidic residues" evidence="1">
    <location>
        <begin position="224"/>
        <end position="233"/>
    </location>
</feature>
<dbReference type="OrthoDB" id="2357150at2759"/>
<feature type="region of interest" description="Disordered" evidence="1">
    <location>
        <begin position="1"/>
        <end position="23"/>
    </location>
</feature>
<evidence type="ECO:0000259" key="2">
    <source>
        <dbReference type="PROSITE" id="PS50196"/>
    </source>
</evidence>
<organism evidence="3 4">
    <name type="scientific">Perkinsus olseni</name>
    <name type="common">Perkinsus atlanticus</name>
    <dbReference type="NCBI Taxonomy" id="32597"/>
    <lineage>
        <taxon>Eukaryota</taxon>
        <taxon>Sar</taxon>
        <taxon>Alveolata</taxon>
        <taxon>Perkinsozoa</taxon>
        <taxon>Perkinsea</taxon>
        <taxon>Perkinsida</taxon>
        <taxon>Perkinsidae</taxon>
        <taxon>Perkinsus</taxon>
    </lineage>
</organism>
<dbReference type="GO" id="GO:0005737">
    <property type="term" value="C:cytoplasm"/>
    <property type="evidence" value="ECO:0007669"/>
    <property type="project" value="TreeGrafter"/>
</dbReference>
<dbReference type="Pfam" id="PF00638">
    <property type="entry name" value="Ran_BP1"/>
    <property type="match status" value="1"/>
</dbReference>
<comment type="caution">
    <text evidence="3">The sequence shown here is derived from an EMBL/GenBank/DDBJ whole genome shotgun (WGS) entry which is preliminary data.</text>
</comment>
<protein>
    <recommendedName>
        <fullName evidence="2">RanBD1 domain-containing protein</fullName>
    </recommendedName>
</protein>
<dbReference type="SUPFAM" id="SSF50729">
    <property type="entry name" value="PH domain-like"/>
    <property type="match status" value="1"/>
</dbReference>
<evidence type="ECO:0000313" key="3">
    <source>
        <dbReference type="EMBL" id="KAF4695674.1"/>
    </source>
</evidence>
<dbReference type="GO" id="GO:0005096">
    <property type="term" value="F:GTPase activator activity"/>
    <property type="evidence" value="ECO:0007669"/>
    <property type="project" value="TreeGrafter"/>
</dbReference>
<feature type="region of interest" description="Disordered" evidence="1">
    <location>
        <begin position="224"/>
        <end position="250"/>
    </location>
</feature>
<dbReference type="SMART" id="SM00160">
    <property type="entry name" value="RanBD"/>
    <property type="match status" value="1"/>
</dbReference>
<dbReference type="EMBL" id="JABANP010000018">
    <property type="protein sequence ID" value="KAF4695674.1"/>
    <property type="molecule type" value="Genomic_DNA"/>
</dbReference>
<dbReference type="InterPro" id="IPR045255">
    <property type="entry name" value="RanBP1-like"/>
</dbReference>
<dbReference type="InterPro" id="IPR013766">
    <property type="entry name" value="Thioredoxin_domain"/>
</dbReference>
<dbReference type="InterPro" id="IPR011993">
    <property type="entry name" value="PH-like_dom_sf"/>
</dbReference>
<dbReference type="InterPro" id="IPR036249">
    <property type="entry name" value="Thioredoxin-like_sf"/>
</dbReference>
<reference evidence="3 4" key="1">
    <citation type="submission" date="2020-04" db="EMBL/GenBank/DDBJ databases">
        <title>Perkinsus olseni comparative genomics.</title>
        <authorList>
            <person name="Bogema D.R."/>
        </authorList>
    </citation>
    <scope>NUCLEOTIDE SEQUENCE [LARGE SCALE GENOMIC DNA]</scope>
    <source>
        <strain evidence="3">00978-12</strain>
    </source>
</reference>
<dbReference type="Proteomes" id="UP000541610">
    <property type="component" value="Unassembled WGS sequence"/>
</dbReference>
<accession>A0A7J6PHK5</accession>
<dbReference type="GO" id="GO:0005643">
    <property type="term" value="C:nuclear pore"/>
    <property type="evidence" value="ECO:0007669"/>
    <property type="project" value="TreeGrafter"/>
</dbReference>
<dbReference type="AlphaFoldDB" id="A0A7J6PHK5"/>
<dbReference type="Gene3D" id="3.40.30.10">
    <property type="entry name" value="Glutaredoxin"/>
    <property type="match status" value="1"/>
</dbReference>
<dbReference type="PANTHER" id="PTHR23138">
    <property type="entry name" value="RAN BINDING PROTEIN"/>
    <property type="match status" value="1"/>
</dbReference>
<dbReference type="CDD" id="cd13179">
    <property type="entry name" value="RanBD_RanBP1"/>
    <property type="match status" value="1"/>
</dbReference>
<dbReference type="InterPro" id="IPR000156">
    <property type="entry name" value="Ran_bind_dom"/>
</dbReference>
<dbReference type="SUPFAM" id="SSF52833">
    <property type="entry name" value="Thioredoxin-like"/>
    <property type="match status" value="1"/>
</dbReference>
<dbReference type="PANTHER" id="PTHR23138:SF87">
    <property type="entry name" value="E3 SUMO-PROTEIN LIGASE RANBP2"/>
    <property type="match status" value="1"/>
</dbReference>
<feature type="region of interest" description="Disordered" evidence="1">
    <location>
        <begin position="297"/>
        <end position="324"/>
    </location>
</feature>
<dbReference type="FunFam" id="2.30.29.30:FF:000312">
    <property type="entry name" value="Ran binding protein 1"/>
    <property type="match status" value="1"/>
</dbReference>
<dbReference type="PROSITE" id="PS50196">
    <property type="entry name" value="RANBD1"/>
    <property type="match status" value="1"/>
</dbReference>
<feature type="compositionally biased region" description="Basic and acidic residues" evidence="1">
    <location>
        <begin position="1"/>
        <end position="10"/>
    </location>
</feature>
<name>A0A7J6PHK5_PEROL</name>